<dbReference type="AlphaFoldDB" id="A0A8S0S6Q5"/>
<comment type="subcellular location">
    <subcellularLocation>
        <location evidence="1 4">Nucleus</location>
    </subcellularLocation>
</comment>
<evidence type="ECO:0000313" key="6">
    <source>
        <dbReference type="Proteomes" id="UP000594638"/>
    </source>
</evidence>
<evidence type="ECO:0000256" key="1">
    <source>
        <dbReference type="ARBA" id="ARBA00004123"/>
    </source>
</evidence>
<keyword evidence="3 4" id="KW-0539">Nucleus</keyword>
<comment type="function">
    <text evidence="4">Component of the Mediator complex, a coactivator involved in the regulated transcription of nearly all RNA polymerase II-dependent genes. Mediator functions as a bridge to convey information from gene-specific regulatory proteins to the basal RNA polymerase II transcription machinery. Mediator is recruited to promoters by direct interactions with regulatory proteins and serves as a scaffold for the assembly of a functional preinitiation complex with RNA polymerase II and the general transcription factors.</text>
</comment>
<keyword evidence="4" id="KW-0805">Transcription regulation</keyword>
<comment type="caution">
    <text evidence="5">The sequence shown here is derived from an EMBL/GenBank/DDBJ whole genome shotgun (WGS) entry which is preliminary data.</text>
</comment>
<dbReference type="InterPro" id="IPR013921">
    <property type="entry name" value="Mediator_Med20"/>
</dbReference>
<comment type="subunit">
    <text evidence="4">Component of the Mediator complex.</text>
</comment>
<dbReference type="GO" id="GO:0016592">
    <property type="term" value="C:mediator complex"/>
    <property type="evidence" value="ECO:0007669"/>
    <property type="project" value="InterPro"/>
</dbReference>
<proteinExistence type="inferred from homology"/>
<protein>
    <recommendedName>
        <fullName evidence="4">Mediator of RNA polymerase II transcription subunit 20</fullName>
    </recommendedName>
    <alternativeName>
        <fullName evidence="4">Mediator complex subunit 20</fullName>
    </alternativeName>
</protein>
<comment type="similarity">
    <text evidence="2 4">Belongs to the Mediator complex subunit 20 family.</text>
</comment>
<dbReference type="Gramene" id="OE9A067862T1">
    <property type="protein sequence ID" value="OE9A067862C1"/>
    <property type="gene ID" value="OE9A067862"/>
</dbReference>
<name>A0A8S0S6Q5_OLEEU</name>
<dbReference type="PANTHER" id="PTHR12465:SF0">
    <property type="entry name" value="MEDIATOR OF RNA POLYMERASE II TRANSCRIPTION SUBUNIT 20"/>
    <property type="match status" value="1"/>
</dbReference>
<dbReference type="GO" id="GO:0006357">
    <property type="term" value="P:regulation of transcription by RNA polymerase II"/>
    <property type="evidence" value="ECO:0007669"/>
    <property type="project" value="InterPro"/>
</dbReference>
<evidence type="ECO:0000256" key="3">
    <source>
        <dbReference type="ARBA" id="ARBA00023242"/>
    </source>
</evidence>
<evidence type="ECO:0000256" key="2">
    <source>
        <dbReference type="ARBA" id="ARBA00010743"/>
    </source>
</evidence>
<gene>
    <name evidence="4" type="primary">MED20</name>
    <name evidence="5" type="ORF">OLEA9_A067862</name>
</gene>
<dbReference type="GO" id="GO:0003713">
    <property type="term" value="F:transcription coactivator activity"/>
    <property type="evidence" value="ECO:0007669"/>
    <property type="project" value="TreeGrafter"/>
</dbReference>
<dbReference type="Proteomes" id="UP000594638">
    <property type="component" value="Unassembled WGS sequence"/>
</dbReference>
<dbReference type="Pfam" id="PF08612">
    <property type="entry name" value="Med20"/>
    <property type="match status" value="1"/>
</dbReference>
<evidence type="ECO:0000256" key="4">
    <source>
        <dbReference type="RuleBase" id="RU364152"/>
    </source>
</evidence>
<dbReference type="OrthoDB" id="1055097at2759"/>
<dbReference type="EMBL" id="CACTIH010003924">
    <property type="protein sequence ID" value="CAA2987430.1"/>
    <property type="molecule type" value="Genomic_DNA"/>
</dbReference>
<dbReference type="PANTHER" id="PTHR12465">
    <property type="entry name" value="UBIQUITIN SPECIFIC PROTEASE HOMOLOG 49"/>
    <property type="match status" value="1"/>
</dbReference>
<organism evidence="5 6">
    <name type="scientific">Olea europaea subsp. europaea</name>
    <dbReference type="NCBI Taxonomy" id="158383"/>
    <lineage>
        <taxon>Eukaryota</taxon>
        <taxon>Viridiplantae</taxon>
        <taxon>Streptophyta</taxon>
        <taxon>Embryophyta</taxon>
        <taxon>Tracheophyta</taxon>
        <taxon>Spermatophyta</taxon>
        <taxon>Magnoliopsida</taxon>
        <taxon>eudicotyledons</taxon>
        <taxon>Gunneridae</taxon>
        <taxon>Pentapetalae</taxon>
        <taxon>asterids</taxon>
        <taxon>lamiids</taxon>
        <taxon>Lamiales</taxon>
        <taxon>Oleaceae</taxon>
        <taxon>Oleeae</taxon>
        <taxon>Olea</taxon>
    </lineage>
</organism>
<keyword evidence="4" id="KW-0804">Transcription</keyword>
<accession>A0A8S0S6Q5</accession>
<sequence>MPIKWILHWQPNVGTMVNSQILAEVSQCAEGINGVKEGCWKATISFYRAMTRDQANVNEFPRDFLGISLSELPIEYSVLDRLTNADTDPNDVSVLRTLYGALNSPQQLSKWSGTNGDPCGESWTGITCSAPKLRKRDFARTLIACLIGNVG</sequence>
<keyword evidence="6" id="KW-1185">Reference proteome</keyword>
<reference evidence="5 6" key="1">
    <citation type="submission" date="2019-12" db="EMBL/GenBank/DDBJ databases">
        <authorList>
            <person name="Alioto T."/>
            <person name="Alioto T."/>
            <person name="Gomez Garrido J."/>
        </authorList>
    </citation>
    <scope>NUCLEOTIDE SEQUENCE [LARGE SCALE GENOMIC DNA]</scope>
</reference>
<evidence type="ECO:0000313" key="5">
    <source>
        <dbReference type="EMBL" id="CAA2987430.1"/>
    </source>
</evidence>
<keyword evidence="4" id="KW-0010">Activator</keyword>